<dbReference type="EMBL" id="MOOB01000161">
    <property type="protein sequence ID" value="OQE67769.1"/>
    <property type="molecule type" value="Genomic_DNA"/>
</dbReference>
<accession>A0A1V6WY22</accession>
<dbReference type="GO" id="GO:0015074">
    <property type="term" value="P:DNA integration"/>
    <property type="evidence" value="ECO:0007669"/>
    <property type="project" value="InterPro"/>
</dbReference>
<dbReference type="GO" id="GO:0003723">
    <property type="term" value="F:RNA binding"/>
    <property type="evidence" value="ECO:0007669"/>
    <property type="project" value="UniProtKB-KW"/>
</dbReference>
<keyword evidence="1" id="KW-0815">Transposition</keyword>
<feature type="domain" description="Integrase catalytic" evidence="5">
    <location>
        <begin position="206"/>
        <end position="338"/>
    </location>
</feature>
<organism evidence="6 7">
    <name type="scientific">Penicillium nalgiovense</name>
    <dbReference type="NCBI Taxonomy" id="60175"/>
    <lineage>
        <taxon>Eukaryota</taxon>
        <taxon>Fungi</taxon>
        <taxon>Dikarya</taxon>
        <taxon>Ascomycota</taxon>
        <taxon>Pezizomycotina</taxon>
        <taxon>Eurotiomycetes</taxon>
        <taxon>Eurotiomycetidae</taxon>
        <taxon>Eurotiales</taxon>
        <taxon>Aspergillaceae</taxon>
        <taxon>Penicillium</taxon>
    </lineage>
</organism>
<dbReference type="Proteomes" id="UP000191691">
    <property type="component" value="Unassembled WGS sequence"/>
</dbReference>
<sequence length="338" mass="37630">EVFYAEGYGEVVIDLAAFDGDQSPYDHDASSSDRVRMGGMVLQKVWYAPSLTHSLISMKQLAATGAVTTFYKDYAEIKAVSTVGALLSSAVLCKLMLSHMLLLCLLALRLRGGESDLDKLSQDLSKLSSEDRDLYAAVAAQSKSQHAITMNLAHRRACHAGEARVKKTQDHVEGLQIKKGTVLTRPCAPCVQGKGHALPFGKNKSIRTKPGDLIHIDIWGPCSIASYGGYNYYVTFTDDASRFCWVFLLKHKSELLDKFIQIEQWLQTQLNLTIKRVAGDNAGEHEPLRDYLLSKGKVWDPVPPYCPRLNGIPEVKNKHLVEPLVSIMSEHEIPKYLW</sequence>
<reference evidence="7" key="1">
    <citation type="journal article" date="2017" name="Nat. Microbiol.">
        <title>Global analysis of biosynthetic gene clusters reveals vast potential of secondary metabolite production in Penicillium species.</title>
        <authorList>
            <person name="Nielsen J.C."/>
            <person name="Grijseels S."/>
            <person name="Prigent S."/>
            <person name="Ji B."/>
            <person name="Dainat J."/>
            <person name="Nielsen K.F."/>
            <person name="Frisvad J.C."/>
            <person name="Workman M."/>
            <person name="Nielsen J."/>
        </authorList>
    </citation>
    <scope>NUCLEOTIDE SEQUENCE [LARGE SCALE GENOMIC DNA]</scope>
    <source>
        <strain evidence="7">IBT 13039</strain>
    </source>
</reference>
<dbReference type="InterPro" id="IPR036397">
    <property type="entry name" value="RNaseH_sf"/>
</dbReference>
<comment type="catalytic activity">
    <reaction evidence="3">
        <text>DNA(n) + a 2'-deoxyribonucleoside 5'-triphosphate = DNA(n+1) + diphosphate</text>
        <dbReference type="Rhea" id="RHEA:22508"/>
        <dbReference type="Rhea" id="RHEA-COMP:17339"/>
        <dbReference type="Rhea" id="RHEA-COMP:17340"/>
        <dbReference type="ChEBI" id="CHEBI:33019"/>
        <dbReference type="ChEBI" id="CHEBI:61560"/>
        <dbReference type="ChEBI" id="CHEBI:173112"/>
        <dbReference type="EC" id="2.7.7.49"/>
    </reaction>
</comment>
<dbReference type="STRING" id="60175.A0A1V6WY22"/>
<dbReference type="PROSITE" id="PS50994">
    <property type="entry name" value="INTEGRASE"/>
    <property type="match status" value="1"/>
</dbReference>
<keyword evidence="2" id="KW-0694">RNA-binding</keyword>
<dbReference type="PANTHER" id="PTHR42648">
    <property type="entry name" value="TRANSPOSASE, PUTATIVE-RELATED"/>
    <property type="match status" value="1"/>
</dbReference>
<gene>
    <name evidence="6" type="ORF">PENNAL_c0161G06482</name>
</gene>
<dbReference type="GO" id="GO:0005634">
    <property type="term" value="C:nucleus"/>
    <property type="evidence" value="ECO:0007669"/>
    <property type="project" value="UniProtKB-ARBA"/>
</dbReference>
<dbReference type="InterPro" id="IPR012337">
    <property type="entry name" value="RNaseH-like_sf"/>
</dbReference>
<name>A0A1V6WY22_PENNA</name>
<evidence type="ECO:0000256" key="1">
    <source>
        <dbReference type="ARBA" id="ARBA00022578"/>
    </source>
</evidence>
<comment type="catalytic activity">
    <reaction evidence="4">
        <text>DNA(n) + a 2'-deoxyribonucleoside 5'-triphosphate = DNA(n+1) + diphosphate</text>
        <dbReference type="Rhea" id="RHEA:22508"/>
        <dbReference type="Rhea" id="RHEA-COMP:17339"/>
        <dbReference type="Rhea" id="RHEA-COMP:17340"/>
        <dbReference type="ChEBI" id="CHEBI:33019"/>
        <dbReference type="ChEBI" id="CHEBI:61560"/>
        <dbReference type="ChEBI" id="CHEBI:173112"/>
        <dbReference type="EC" id="2.7.7.7"/>
    </reaction>
</comment>
<dbReference type="SUPFAM" id="SSF53098">
    <property type="entry name" value="Ribonuclease H-like"/>
    <property type="match status" value="1"/>
</dbReference>
<evidence type="ECO:0000256" key="3">
    <source>
        <dbReference type="ARBA" id="ARBA00048173"/>
    </source>
</evidence>
<proteinExistence type="predicted"/>
<feature type="non-terminal residue" evidence="6">
    <location>
        <position position="1"/>
    </location>
</feature>
<dbReference type="GO" id="GO:0003887">
    <property type="term" value="F:DNA-directed DNA polymerase activity"/>
    <property type="evidence" value="ECO:0007669"/>
    <property type="project" value="UniProtKB-EC"/>
</dbReference>
<feature type="non-terminal residue" evidence="6">
    <location>
        <position position="338"/>
    </location>
</feature>
<dbReference type="InterPro" id="IPR001584">
    <property type="entry name" value="Integrase_cat-core"/>
</dbReference>
<dbReference type="GO" id="GO:0032196">
    <property type="term" value="P:transposition"/>
    <property type="evidence" value="ECO:0007669"/>
    <property type="project" value="UniProtKB-KW"/>
</dbReference>
<dbReference type="InterPro" id="IPR039537">
    <property type="entry name" value="Retrotran_Ty1/copia-like"/>
</dbReference>
<evidence type="ECO:0000256" key="2">
    <source>
        <dbReference type="ARBA" id="ARBA00022884"/>
    </source>
</evidence>
<evidence type="ECO:0000313" key="6">
    <source>
        <dbReference type="EMBL" id="OQE67769.1"/>
    </source>
</evidence>
<dbReference type="GO" id="GO:0003964">
    <property type="term" value="F:RNA-directed DNA polymerase activity"/>
    <property type="evidence" value="ECO:0007669"/>
    <property type="project" value="UniProtKB-EC"/>
</dbReference>
<evidence type="ECO:0000256" key="4">
    <source>
        <dbReference type="ARBA" id="ARBA00049244"/>
    </source>
</evidence>
<dbReference type="AlphaFoldDB" id="A0A1V6WY22"/>
<dbReference type="Gene3D" id="3.30.420.10">
    <property type="entry name" value="Ribonuclease H-like superfamily/Ribonuclease H"/>
    <property type="match status" value="1"/>
</dbReference>
<evidence type="ECO:0000259" key="5">
    <source>
        <dbReference type="PROSITE" id="PS50994"/>
    </source>
</evidence>
<keyword evidence="7" id="KW-1185">Reference proteome</keyword>
<protein>
    <recommendedName>
        <fullName evidence="5">Integrase catalytic domain-containing protein</fullName>
    </recommendedName>
</protein>
<evidence type="ECO:0000313" key="7">
    <source>
        <dbReference type="Proteomes" id="UP000191691"/>
    </source>
</evidence>
<dbReference type="PANTHER" id="PTHR42648:SF28">
    <property type="entry name" value="TRANSPOSON-ENCODED PROTEIN WITH RIBONUCLEASE H-LIKE AND RETROVIRUS ZINC FINGER-LIKE DOMAINS"/>
    <property type="match status" value="1"/>
</dbReference>
<comment type="caution">
    <text evidence="6">The sequence shown here is derived from an EMBL/GenBank/DDBJ whole genome shotgun (WGS) entry which is preliminary data.</text>
</comment>